<protein>
    <submittedName>
        <fullName evidence="2">Uncharacterized protein</fullName>
    </submittedName>
</protein>
<sequence length="290" mass="33912">MILKKAGIYNSIRNKKSYYTTLYKNKNTFYVKKNGILFKITSKPRVKKGGDNNCGLRYDNKTNDALNDFIQAWSDQPAKANVSWSTYQNGYYINSNRYEPPRHKHDMICTDHLNHIHIYSADIWRDFNGRYNIRISYSQKNKGIPVLLDFNPEKLNDPPKVIVGVIGQNKNYNYLGDSYNLEDLFKGAINFFNRLFKEIKKYNDHIERVHHARRFEPYPMPKRRSLSPVRRSPPRNDIGPMRIKHKKDDHIARPVALLSKAAVAKIEKKSPSPPKKPLDLRTLLNKKHGI</sequence>
<feature type="region of interest" description="Disordered" evidence="1">
    <location>
        <begin position="265"/>
        <end position="290"/>
    </location>
</feature>
<dbReference type="EMBL" id="MN739405">
    <property type="protein sequence ID" value="QHT03091.1"/>
    <property type="molecule type" value="Genomic_DNA"/>
</dbReference>
<organism evidence="2">
    <name type="scientific">viral metagenome</name>
    <dbReference type="NCBI Taxonomy" id="1070528"/>
    <lineage>
        <taxon>unclassified sequences</taxon>
        <taxon>metagenomes</taxon>
        <taxon>organismal metagenomes</taxon>
    </lineage>
</organism>
<name>A0A6C0CF81_9ZZZZ</name>
<dbReference type="AlphaFoldDB" id="A0A6C0CF81"/>
<accession>A0A6C0CF81</accession>
<proteinExistence type="predicted"/>
<reference evidence="2" key="1">
    <citation type="journal article" date="2020" name="Nature">
        <title>Giant virus diversity and host interactions through global metagenomics.</title>
        <authorList>
            <person name="Schulz F."/>
            <person name="Roux S."/>
            <person name="Paez-Espino D."/>
            <person name="Jungbluth S."/>
            <person name="Walsh D.A."/>
            <person name="Denef V.J."/>
            <person name="McMahon K.D."/>
            <person name="Konstantinidis K.T."/>
            <person name="Eloe-Fadrosh E.A."/>
            <person name="Kyrpides N.C."/>
            <person name="Woyke T."/>
        </authorList>
    </citation>
    <scope>NUCLEOTIDE SEQUENCE</scope>
    <source>
        <strain evidence="2">GVMAG-M-3300020727-4</strain>
    </source>
</reference>
<evidence type="ECO:0000256" key="1">
    <source>
        <dbReference type="SAM" id="MobiDB-lite"/>
    </source>
</evidence>
<feature type="region of interest" description="Disordered" evidence="1">
    <location>
        <begin position="219"/>
        <end position="242"/>
    </location>
</feature>
<evidence type="ECO:0000313" key="2">
    <source>
        <dbReference type="EMBL" id="QHT03091.1"/>
    </source>
</evidence>